<dbReference type="Pfam" id="PF01074">
    <property type="entry name" value="Glyco_hydro_38N"/>
    <property type="match status" value="1"/>
</dbReference>
<evidence type="ECO:0000256" key="1">
    <source>
        <dbReference type="ARBA" id="ARBA00009792"/>
    </source>
</evidence>
<dbReference type="GO" id="GO:0006013">
    <property type="term" value="P:mannose metabolic process"/>
    <property type="evidence" value="ECO:0007669"/>
    <property type="project" value="InterPro"/>
</dbReference>
<organism evidence="6">
    <name type="scientific">uncultured Chloroflexia bacterium</name>
    <dbReference type="NCBI Taxonomy" id="1672391"/>
    <lineage>
        <taxon>Bacteria</taxon>
        <taxon>Bacillati</taxon>
        <taxon>Chloroflexota</taxon>
        <taxon>Chloroflexia</taxon>
        <taxon>environmental samples</taxon>
    </lineage>
</organism>
<dbReference type="SUPFAM" id="SSF88713">
    <property type="entry name" value="Glycoside hydrolase/deacetylase"/>
    <property type="match status" value="1"/>
</dbReference>
<dbReference type="Gene3D" id="2.70.98.30">
    <property type="entry name" value="Golgi alpha-mannosidase II, domain 4"/>
    <property type="match status" value="1"/>
</dbReference>
<dbReference type="SUPFAM" id="SSF74650">
    <property type="entry name" value="Galactose mutarotase-like"/>
    <property type="match status" value="1"/>
</dbReference>
<dbReference type="GO" id="GO:0009313">
    <property type="term" value="P:oligosaccharide catabolic process"/>
    <property type="evidence" value="ECO:0007669"/>
    <property type="project" value="TreeGrafter"/>
</dbReference>
<evidence type="ECO:0000256" key="4">
    <source>
        <dbReference type="ARBA" id="ARBA00023295"/>
    </source>
</evidence>
<dbReference type="InterPro" id="IPR011013">
    <property type="entry name" value="Gal_mutarotase_sf_dom"/>
</dbReference>
<dbReference type="GO" id="GO:0030246">
    <property type="term" value="F:carbohydrate binding"/>
    <property type="evidence" value="ECO:0007669"/>
    <property type="project" value="InterPro"/>
</dbReference>
<dbReference type="InterPro" id="IPR028995">
    <property type="entry name" value="Glyco_hydro_57/38_cen_sf"/>
</dbReference>
<dbReference type="InterPro" id="IPR011330">
    <property type="entry name" value="Glyco_hydro/deAcase_b/a-brl"/>
</dbReference>
<gene>
    <name evidence="6" type="ORF">AVDCRST_MAG93-3736</name>
</gene>
<evidence type="ECO:0000313" key="6">
    <source>
        <dbReference type="EMBL" id="CAA9288761.1"/>
    </source>
</evidence>
<reference evidence="6" key="1">
    <citation type="submission" date="2020-02" db="EMBL/GenBank/DDBJ databases">
        <authorList>
            <person name="Meier V. D."/>
        </authorList>
    </citation>
    <scope>NUCLEOTIDE SEQUENCE</scope>
    <source>
        <strain evidence="6">AVDCRST_MAG93</strain>
    </source>
</reference>
<keyword evidence="2" id="KW-0479">Metal-binding</keyword>
<keyword evidence="4 6" id="KW-0326">Glycosidase</keyword>
<dbReference type="SMART" id="SM00872">
    <property type="entry name" value="Alpha-mann_mid"/>
    <property type="match status" value="1"/>
</dbReference>
<feature type="non-terminal residue" evidence="6">
    <location>
        <position position="1"/>
    </location>
</feature>
<dbReference type="Pfam" id="PF07748">
    <property type="entry name" value="Glyco_hydro_38C"/>
    <property type="match status" value="1"/>
</dbReference>
<feature type="domain" description="Glycoside hydrolase family 38 central" evidence="5">
    <location>
        <begin position="110"/>
        <end position="189"/>
    </location>
</feature>
<proteinExistence type="inferred from homology"/>
<dbReference type="PANTHER" id="PTHR46017">
    <property type="entry name" value="ALPHA-MANNOSIDASE 2C1"/>
    <property type="match status" value="1"/>
</dbReference>
<keyword evidence="3 6" id="KW-0378">Hydrolase</keyword>
<dbReference type="InterPro" id="IPR011682">
    <property type="entry name" value="Glyco_hydro_38_C"/>
</dbReference>
<dbReference type="InterPro" id="IPR015341">
    <property type="entry name" value="Glyco_hydro_38_cen"/>
</dbReference>
<name>A0A6J4JVI4_9CHLR</name>
<comment type="similarity">
    <text evidence="1">Belongs to the glycosyl hydrolase 38 family.</text>
</comment>
<feature type="non-terminal residue" evidence="6">
    <location>
        <position position="389"/>
    </location>
</feature>
<dbReference type="GO" id="GO:0046872">
    <property type="term" value="F:metal ion binding"/>
    <property type="evidence" value="ECO:0007669"/>
    <property type="project" value="UniProtKB-KW"/>
</dbReference>
<dbReference type="PANTHER" id="PTHR46017:SF1">
    <property type="entry name" value="ALPHA-MANNOSIDASE 2C1"/>
    <property type="match status" value="1"/>
</dbReference>
<dbReference type="EMBL" id="CADCTR010001271">
    <property type="protein sequence ID" value="CAA9288761.1"/>
    <property type="molecule type" value="Genomic_DNA"/>
</dbReference>
<accession>A0A6J4JVI4</accession>
<evidence type="ECO:0000259" key="5">
    <source>
        <dbReference type="SMART" id="SM00872"/>
    </source>
</evidence>
<dbReference type="FunFam" id="1.20.1270.50:FF:000004">
    <property type="entry name" value="alpha-mannosidase 2C1 isoform X1"/>
    <property type="match status" value="1"/>
</dbReference>
<dbReference type="InterPro" id="IPR037094">
    <property type="entry name" value="Glyco_hydro_38_cen_sf"/>
</dbReference>
<sequence>SPTPEAGSRYASTYNAKAEPEDVLGTWTNFRQKDLSGGDGASPIPPLLMAFGYGDGGGGPTREMLENLREMHAFPATPQVRQGAVGEFFKRLEASAGDRLPTWNGELYLEYHRGTYTTQSRNKRANRKSEFLLHDAEFLASLASVLDADYRYPNTTFRDAWRLICLNQFHDIIPGSSINAVYVDSTVQYQQIFDMGSTTRDEALQVIAKQTGGDILIINPTSFIRSDLAFLPLAVPEDIVLTDAGGEIAQTQPTEGGVWIDAGTIHPYSVTVLRVGTGAEKQRANSLTATPTLLENDYVRVELNNDGDIARIYDKQAQREVLAPGPVANQFQAFEDRPKFWDAWDVDIFFDDKLWLADVASEVRVVEAGPLRATLEIHRQILNSAYVQR</sequence>
<dbReference type="Pfam" id="PF09261">
    <property type="entry name" value="Alpha-mann_mid"/>
    <property type="match status" value="1"/>
</dbReference>
<dbReference type="GO" id="GO:0004559">
    <property type="term" value="F:alpha-mannosidase activity"/>
    <property type="evidence" value="ECO:0007669"/>
    <property type="project" value="UniProtKB-EC"/>
</dbReference>
<dbReference type="AlphaFoldDB" id="A0A6J4JVI4"/>
<evidence type="ECO:0000256" key="3">
    <source>
        <dbReference type="ARBA" id="ARBA00022801"/>
    </source>
</evidence>
<dbReference type="Gene3D" id="1.20.1270.50">
    <property type="entry name" value="Glycoside hydrolase family 38, central domain"/>
    <property type="match status" value="1"/>
</dbReference>
<protein>
    <submittedName>
        <fullName evidence="6">Alpha-mannosidase</fullName>
        <ecNumber evidence="6">3.2.1.24</ecNumber>
    </submittedName>
</protein>
<dbReference type="InterPro" id="IPR000602">
    <property type="entry name" value="Glyco_hydro_38_N"/>
</dbReference>
<evidence type="ECO:0000256" key="2">
    <source>
        <dbReference type="ARBA" id="ARBA00022723"/>
    </source>
</evidence>
<dbReference type="EC" id="3.2.1.24" evidence="6"/>
<dbReference type="SUPFAM" id="SSF88688">
    <property type="entry name" value="Families 57/38 glycoside transferase middle domain"/>
    <property type="match status" value="1"/>
</dbReference>